<dbReference type="KEGG" id="psti:SOO65_15930"/>
<evidence type="ECO:0000259" key="8">
    <source>
        <dbReference type="Pfam" id="PF02503"/>
    </source>
</evidence>
<organism evidence="12 13">
    <name type="scientific">Peredibacter starrii</name>
    <dbReference type="NCBI Taxonomy" id="28202"/>
    <lineage>
        <taxon>Bacteria</taxon>
        <taxon>Pseudomonadati</taxon>
        <taxon>Bdellovibrionota</taxon>
        <taxon>Bacteriovoracia</taxon>
        <taxon>Bacteriovoracales</taxon>
        <taxon>Bacteriovoracaceae</taxon>
        <taxon>Peredibacter</taxon>
    </lineage>
</organism>
<dbReference type="EMBL" id="CP139487">
    <property type="protein sequence ID" value="WPU64184.1"/>
    <property type="molecule type" value="Genomic_DNA"/>
</dbReference>
<comment type="PTM">
    <text evidence="6 7">An intermediate of this reaction is the autophosphorylated ppk in which a phosphate is covalently linked to a histidine residue through a N-P bond.</text>
</comment>
<dbReference type="GO" id="GO:0005524">
    <property type="term" value="F:ATP binding"/>
    <property type="evidence" value="ECO:0007669"/>
    <property type="project" value="UniProtKB-KW"/>
</dbReference>
<dbReference type="CDD" id="cd09165">
    <property type="entry name" value="PLDc_PaPPK1_C1_like"/>
    <property type="match status" value="1"/>
</dbReference>
<dbReference type="EC" id="2.7.4.1" evidence="6 7"/>
<feature type="binding site" evidence="6">
    <location>
        <position position="606"/>
    </location>
    <ligand>
        <name>ATP</name>
        <dbReference type="ChEBI" id="CHEBI:30616"/>
    </ligand>
</feature>
<feature type="binding site" evidence="6">
    <location>
        <position position="61"/>
    </location>
    <ligand>
        <name>ATP</name>
        <dbReference type="ChEBI" id="CHEBI:30616"/>
    </ligand>
</feature>
<dbReference type="Pfam" id="PF13090">
    <property type="entry name" value="PP_kinase_C"/>
    <property type="match status" value="1"/>
</dbReference>
<dbReference type="InterPro" id="IPR003414">
    <property type="entry name" value="PP_kinase"/>
</dbReference>
<reference evidence="12 13" key="1">
    <citation type="submission" date="2023-11" db="EMBL/GenBank/DDBJ databases">
        <title>Peredibacter starrii A3.12.</title>
        <authorList>
            <person name="Mitchell R.J."/>
        </authorList>
    </citation>
    <scope>NUCLEOTIDE SEQUENCE [LARGE SCALE GENOMIC DNA]</scope>
    <source>
        <strain evidence="12 13">A3.12</strain>
    </source>
</reference>
<keyword evidence="6" id="KW-0460">Magnesium</keyword>
<dbReference type="Proteomes" id="UP001324634">
    <property type="component" value="Chromosome"/>
</dbReference>
<keyword evidence="13" id="KW-1185">Reference proteome</keyword>
<feature type="active site" description="Phosphohistidine intermediate" evidence="6">
    <location>
        <position position="448"/>
    </location>
</feature>
<dbReference type="NCBIfam" id="NF003921">
    <property type="entry name" value="PRK05443.2-2"/>
    <property type="match status" value="1"/>
</dbReference>
<dbReference type="SUPFAM" id="SSF56024">
    <property type="entry name" value="Phospholipase D/nuclease"/>
    <property type="match status" value="2"/>
</dbReference>
<evidence type="ECO:0000256" key="3">
    <source>
        <dbReference type="ARBA" id="ARBA00022741"/>
    </source>
</evidence>
<dbReference type="SUPFAM" id="SSF143724">
    <property type="entry name" value="PHP14-like"/>
    <property type="match status" value="1"/>
</dbReference>
<evidence type="ECO:0000313" key="13">
    <source>
        <dbReference type="Proteomes" id="UP001324634"/>
    </source>
</evidence>
<dbReference type="NCBIfam" id="NF003917">
    <property type="entry name" value="PRK05443.1-1"/>
    <property type="match status" value="1"/>
</dbReference>
<dbReference type="NCBIfam" id="TIGR03705">
    <property type="entry name" value="poly_P_kin"/>
    <property type="match status" value="1"/>
</dbReference>
<evidence type="ECO:0000259" key="10">
    <source>
        <dbReference type="Pfam" id="PF13090"/>
    </source>
</evidence>
<feature type="domain" description="Polyphosphate kinase middle" evidence="8">
    <location>
        <begin position="137"/>
        <end position="314"/>
    </location>
</feature>
<dbReference type="GO" id="GO:0046872">
    <property type="term" value="F:metal ion binding"/>
    <property type="evidence" value="ECO:0007669"/>
    <property type="project" value="UniProtKB-KW"/>
</dbReference>
<evidence type="ECO:0000256" key="7">
    <source>
        <dbReference type="RuleBase" id="RU003800"/>
    </source>
</evidence>
<dbReference type="NCBIfam" id="NF003918">
    <property type="entry name" value="PRK05443.1-2"/>
    <property type="match status" value="1"/>
</dbReference>
<feature type="domain" description="Polyphosphate kinase C-terminal" evidence="10">
    <location>
        <begin position="518"/>
        <end position="685"/>
    </location>
</feature>
<dbReference type="AlphaFoldDB" id="A0AAX4HLP7"/>
<evidence type="ECO:0000256" key="2">
    <source>
        <dbReference type="ARBA" id="ARBA00022679"/>
    </source>
</evidence>
<proteinExistence type="inferred from homology"/>
<dbReference type="HAMAP" id="MF_00347">
    <property type="entry name" value="Polyphosphate_kinase"/>
    <property type="match status" value="1"/>
</dbReference>
<evidence type="ECO:0000256" key="5">
    <source>
        <dbReference type="ARBA" id="ARBA00022840"/>
    </source>
</evidence>
<dbReference type="GO" id="GO:0006799">
    <property type="term" value="P:polyphosphate biosynthetic process"/>
    <property type="evidence" value="ECO:0007669"/>
    <property type="project" value="UniProtKB-UniRule"/>
</dbReference>
<evidence type="ECO:0000259" key="9">
    <source>
        <dbReference type="Pfam" id="PF13089"/>
    </source>
</evidence>
<feature type="binding site" evidence="6">
    <location>
        <position position="388"/>
    </location>
    <ligand>
        <name>Mg(2+)</name>
        <dbReference type="ChEBI" id="CHEBI:18420"/>
    </ligand>
</feature>
<dbReference type="PANTHER" id="PTHR30218:SF0">
    <property type="entry name" value="POLYPHOSPHATE KINASE"/>
    <property type="match status" value="1"/>
</dbReference>
<keyword evidence="5 6" id="KW-0067">ATP-binding</keyword>
<protein>
    <recommendedName>
        <fullName evidence="6 7">Polyphosphate kinase</fullName>
        <ecNumber evidence="6 7">2.7.4.1</ecNumber>
    </recommendedName>
    <alternativeName>
        <fullName evidence="6">ATP-polyphosphate phosphotransferase</fullName>
    </alternativeName>
    <alternativeName>
        <fullName evidence="6">Polyphosphoric acid kinase</fullName>
    </alternativeName>
</protein>
<feature type="binding site" evidence="6">
    <location>
        <position position="482"/>
    </location>
    <ligand>
        <name>ATP</name>
        <dbReference type="ChEBI" id="CHEBI:30616"/>
    </ligand>
</feature>
<evidence type="ECO:0000256" key="6">
    <source>
        <dbReference type="HAMAP-Rule" id="MF_00347"/>
    </source>
</evidence>
<accession>A0AAX4HLP7</accession>
<keyword evidence="4 6" id="KW-0418">Kinase</keyword>
<keyword evidence="3 6" id="KW-0547">Nucleotide-binding</keyword>
<dbReference type="InterPro" id="IPR036832">
    <property type="entry name" value="PPK_N_dom_sf"/>
</dbReference>
<comment type="function">
    <text evidence="6 7">Catalyzes the reversible transfer of the terminal phosphate of ATP to form a long-chain polyphosphate (polyP).</text>
</comment>
<dbReference type="Gene3D" id="3.30.870.10">
    <property type="entry name" value="Endonuclease Chain A"/>
    <property type="match status" value="2"/>
</dbReference>
<dbReference type="Pfam" id="PF02503">
    <property type="entry name" value="PP_kinase"/>
    <property type="match status" value="1"/>
</dbReference>
<sequence>MRKRRSAARQPKKINFNVDPTHFLNRDISWLHFNRRVLAEAADKRNPLLERLRFLIIFSSNLDEFVMKRVGYLKHQISSGFTHRSVDGQTAEEQLANIRRHINEDLERQRGIYVGLVGELQRHDIYIYDFDDLGTEDQDYLNGYFRRKMFPVLTPLSVDPGHPFPFISNLSYSLGMILRNPQTETVLFSRVKIPEVIPGLIQLPRQEGDKKFRFVTTVTLVRSNLHMLYPGMEIQQTVPFRVSRNADVDHREDEAQDLLILVEEGIKERRLADCVRLEIHKDTDPSMTSFLKDSLEIVDEDIYLMDFPIDFMILKSIVDLDLPELKFKPWAPIIPKAFFENNNFFSLIRQGDVLLHHPYESFSGTVEKFIANAADDPNVLTIKMTLYRTGDNSPFIRSLIKAAEKGKQVVCLVELKARFDEQRNIVWAQKLEDAGVHVVYGVLGLKTHTKTALIIRQEHDGEIMSYAHIGTGNYHSQTSNLYTDLGLLTCNKKICDEVVEVFNYLTGSSLKTDYQEILVAPINMKSTFMNKIQQEIKNKKAGKPARIIAKMNSMEDEVITEALYEASQMGVDITLIVRGFCCLRPGQPGLSDNIKVISIIGRFLEHSRVFYFANGSENYQDGEFFIGSADWMHRNLHNRVELIAPIYESRLKDKLWEFVDIMLNDNRQAWILNPDGTYSQKTPQDGEDERGTHTLLMNKTIQREKALT</sequence>
<dbReference type="PANTHER" id="PTHR30218">
    <property type="entry name" value="POLYPHOSPHATE KINASE"/>
    <property type="match status" value="1"/>
</dbReference>
<feature type="binding site" evidence="6">
    <location>
        <position position="418"/>
    </location>
    <ligand>
        <name>Mg(2+)</name>
        <dbReference type="ChEBI" id="CHEBI:18420"/>
    </ligand>
</feature>
<feature type="domain" description="Polyphosphate kinase N-terminal" evidence="9">
    <location>
        <begin position="23"/>
        <end position="127"/>
    </location>
</feature>
<keyword evidence="1 6" id="KW-0597">Phosphoprotein</keyword>
<dbReference type="GO" id="GO:0009358">
    <property type="term" value="C:polyphosphate kinase complex"/>
    <property type="evidence" value="ECO:0007669"/>
    <property type="project" value="InterPro"/>
</dbReference>
<dbReference type="GO" id="GO:0008976">
    <property type="term" value="F:polyphosphate kinase activity"/>
    <property type="evidence" value="ECO:0007669"/>
    <property type="project" value="UniProtKB-UniRule"/>
</dbReference>
<comment type="cofactor">
    <cofactor evidence="6">
        <name>Mg(2+)</name>
        <dbReference type="ChEBI" id="CHEBI:18420"/>
    </cofactor>
</comment>
<keyword evidence="6" id="KW-0479">Metal-binding</keyword>
<dbReference type="CDD" id="cd09168">
    <property type="entry name" value="PLDc_PaPPK1_C2_like"/>
    <property type="match status" value="1"/>
</dbReference>
<dbReference type="Gene3D" id="1.20.58.310">
    <property type="entry name" value="Polyphosphate kinase N-terminal domain"/>
    <property type="match status" value="1"/>
</dbReference>
<dbReference type="InterPro" id="IPR036830">
    <property type="entry name" value="PP_kinase_middle_dom_sf"/>
</dbReference>
<dbReference type="PIRSF" id="PIRSF015589">
    <property type="entry name" value="PP_kinase"/>
    <property type="match status" value="1"/>
</dbReference>
<feature type="binding site" evidence="6">
    <location>
        <position position="578"/>
    </location>
    <ligand>
        <name>ATP</name>
        <dbReference type="ChEBI" id="CHEBI:30616"/>
    </ligand>
</feature>
<comment type="similarity">
    <text evidence="6 7">Belongs to the polyphosphate kinase 1 (PPK1) family.</text>
</comment>
<name>A0AAX4HLP7_9BACT</name>
<dbReference type="InterPro" id="IPR025200">
    <property type="entry name" value="PPK_C_dom2"/>
</dbReference>
<feature type="domain" description="Polyphosphate kinase C-terminal" evidence="11">
    <location>
        <begin position="344"/>
        <end position="509"/>
    </location>
</feature>
<dbReference type="Pfam" id="PF17941">
    <property type="entry name" value="PP_kinase_C_1"/>
    <property type="match status" value="1"/>
</dbReference>
<gene>
    <name evidence="12" type="primary">ppk1</name>
    <name evidence="6" type="synonym">ppk</name>
    <name evidence="12" type="ORF">SOO65_15930</name>
</gene>
<dbReference type="InterPro" id="IPR025198">
    <property type="entry name" value="PPK_N_dom"/>
</dbReference>
<dbReference type="RefSeq" id="WP_321392495.1">
    <property type="nucleotide sequence ID" value="NZ_CP139487.1"/>
</dbReference>
<evidence type="ECO:0000259" key="11">
    <source>
        <dbReference type="Pfam" id="PF17941"/>
    </source>
</evidence>
<evidence type="ECO:0000256" key="4">
    <source>
        <dbReference type="ARBA" id="ARBA00022777"/>
    </source>
</evidence>
<dbReference type="SUPFAM" id="SSF140356">
    <property type="entry name" value="PPK N-terminal domain-like"/>
    <property type="match status" value="1"/>
</dbReference>
<dbReference type="InterPro" id="IPR041108">
    <property type="entry name" value="PP_kinase_C_1"/>
</dbReference>
<comment type="catalytic activity">
    <reaction evidence="6 7">
        <text>[phosphate](n) + ATP = [phosphate](n+1) + ADP</text>
        <dbReference type="Rhea" id="RHEA:19573"/>
        <dbReference type="Rhea" id="RHEA-COMP:9859"/>
        <dbReference type="Rhea" id="RHEA-COMP:14280"/>
        <dbReference type="ChEBI" id="CHEBI:16838"/>
        <dbReference type="ChEBI" id="CHEBI:30616"/>
        <dbReference type="ChEBI" id="CHEBI:456216"/>
        <dbReference type="EC" id="2.7.4.1"/>
    </reaction>
</comment>
<dbReference type="Gene3D" id="3.30.1840.10">
    <property type="entry name" value="Polyphosphate kinase middle domain"/>
    <property type="match status" value="1"/>
</dbReference>
<evidence type="ECO:0000313" key="12">
    <source>
        <dbReference type="EMBL" id="WPU64184.1"/>
    </source>
</evidence>
<keyword evidence="2 6" id="KW-0808">Transferase</keyword>
<dbReference type="InterPro" id="IPR024953">
    <property type="entry name" value="PP_kinase_middle"/>
</dbReference>
<evidence type="ECO:0000256" key="1">
    <source>
        <dbReference type="ARBA" id="ARBA00022553"/>
    </source>
</evidence>
<dbReference type="Pfam" id="PF13089">
    <property type="entry name" value="PP_kinase_N"/>
    <property type="match status" value="1"/>
</dbReference>